<accession>A0A9D1D292</accession>
<reference evidence="1" key="1">
    <citation type="submission" date="2020-10" db="EMBL/GenBank/DDBJ databases">
        <authorList>
            <person name="Gilroy R."/>
        </authorList>
    </citation>
    <scope>NUCLEOTIDE SEQUENCE</scope>
    <source>
        <strain evidence="1">ChiSjej3B21-11622</strain>
    </source>
</reference>
<sequence>MTDKETVLNQRGEKATFLIHVKYRQSATWQGEIAWVERGVKQSFRSALELLKLMDSANE</sequence>
<dbReference type="Proteomes" id="UP000886886">
    <property type="component" value="Unassembled WGS sequence"/>
</dbReference>
<name>A0A9D1D292_9FIRM</name>
<organism evidence="1 2">
    <name type="scientific">Candidatus Limivivens merdigallinarum</name>
    <dbReference type="NCBI Taxonomy" id="2840859"/>
    <lineage>
        <taxon>Bacteria</taxon>
        <taxon>Bacillati</taxon>
        <taxon>Bacillota</taxon>
        <taxon>Clostridia</taxon>
        <taxon>Lachnospirales</taxon>
        <taxon>Lachnospiraceae</taxon>
        <taxon>Lachnospiraceae incertae sedis</taxon>
        <taxon>Candidatus Limivivens</taxon>
    </lineage>
</organism>
<protein>
    <submittedName>
        <fullName evidence="1">Uncharacterized protein</fullName>
    </submittedName>
</protein>
<evidence type="ECO:0000313" key="1">
    <source>
        <dbReference type="EMBL" id="HIQ97443.1"/>
    </source>
</evidence>
<evidence type="ECO:0000313" key="2">
    <source>
        <dbReference type="Proteomes" id="UP000886886"/>
    </source>
</evidence>
<gene>
    <name evidence="1" type="ORF">IAB26_12895</name>
</gene>
<reference evidence="1" key="2">
    <citation type="journal article" date="2021" name="PeerJ">
        <title>Extensive microbial diversity within the chicken gut microbiome revealed by metagenomics and culture.</title>
        <authorList>
            <person name="Gilroy R."/>
            <person name="Ravi A."/>
            <person name="Getino M."/>
            <person name="Pursley I."/>
            <person name="Horton D.L."/>
            <person name="Alikhan N.F."/>
            <person name="Baker D."/>
            <person name="Gharbi K."/>
            <person name="Hall N."/>
            <person name="Watson M."/>
            <person name="Adriaenssens E.M."/>
            <person name="Foster-Nyarko E."/>
            <person name="Jarju S."/>
            <person name="Secka A."/>
            <person name="Antonio M."/>
            <person name="Oren A."/>
            <person name="Chaudhuri R.R."/>
            <person name="La Ragione R."/>
            <person name="Hildebrand F."/>
            <person name="Pallen M.J."/>
        </authorList>
    </citation>
    <scope>NUCLEOTIDE SEQUENCE</scope>
    <source>
        <strain evidence="1">ChiSjej3B21-11622</strain>
    </source>
</reference>
<dbReference type="AlphaFoldDB" id="A0A9D1D292"/>
<dbReference type="EMBL" id="DVFT01000191">
    <property type="protein sequence ID" value="HIQ97443.1"/>
    <property type="molecule type" value="Genomic_DNA"/>
</dbReference>
<proteinExistence type="predicted"/>
<comment type="caution">
    <text evidence="1">The sequence shown here is derived from an EMBL/GenBank/DDBJ whole genome shotgun (WGS) entry which is preliminary data.</text>
</comment>